<evidence type="ECO:0000313" key="8">
    <source>
        <dbReference type="EMBL" id="KAK4770439.1"/>
    </source>
</evidence>
<comment type="caution">
    <text evidence="8">The sequence shown here is derived from an EMBL/GenBank/DDBJ whole genome shotgun (WGS) entry which is preliminary data.</text>
</comment>
<evidence type="ECO:0000259" key="7">
    <source>
        <dbReference type="Pfam" id="PF23654"/>
    </source>
</evidence>
<dbReference type="Gene3D" id="2.130.10.10">
    <property type="entry name" value="YVTN repeat-like/Quinoprotein amine dehydrogenase"/>
    <property type="match status" value="1"/>
</dbReference>
<dbReference type="SMART" id="SM00320">
    <property type="entry name" value="WD40"/>
    <property type="match status" value="2"/>
</dbReference>
<dbReference type="PROSITE" id="PS00678">
    <property type="entry name" value="WD_REPEATS_1"/>
    <property type="match status" value="1"/>
</dbReference>
<feature type="domain" description="Putative E3 ubiquitin-protein ligase LIN ARM-like" evidence="6">
    <location>
        <begin position="633"/>
        <end position="983"/>
    </location>
</feature>
<dbReference type="PANTHER" id="PTHR35549">
    <property type="entry name" value="OS04G0584500 PROTEIN"/>
    <property type="match status" value="1"/>
</dbReference>
<dbReference type="Pfam" id="PF23654">
    <property type="entry name" value="ARM_LIN_2nd"/>
    <property type="match status" value="1"/>
</dbReference>
<dbReference type="Pfam" id="PF23568">
    <property type="entry name" value="ARM_LIN"/>
    <property type="match status" value="1"/>
</dbReference>
<dbReference type="PROSITE" id="PS50294">
    <property type="entry name" value="WD_REPEATS_REGION"/>
    <property type="match status" value="1"/>
</dbReference>
<feature type="region of interest" description="Disordered" evidence="4">
    <location>
        <begin position="317"/>
        <end position="336"/>
    </location>
</feature>
<name>A0AAN7KQB7_9MYRT</name>
<dbReference type="SUPFAM" id="SSF50978">
    <property type="entry name" value="WD40 repeat-like"/>
    <property type="match status" value="1"/>
</dbReference>
<organism evidence="8 9">
    <name type="scientific">Trapa incisa</name>
    <dbReference type="NCBI Taxonomy" id="236973"/>
    <lineage>
        <taxon>Eukaryota</taxon>
        <taxon>Viridiplantae</taxon>
        <taxon>Streptophyta</taxon>
        <taxon>Embryophyta</taxon>
        <taxon>Tracheophyta</taxon>
        <taxon>Spermatophyta</taxon>
        <taxon>Magnoliopsida</taxon>
        <taxon>eudicotyledons</taxon>
        <taxon>Gunneridae</taxon>
        <taxon>Pentapetalae</taxon>
        <taxon>rosids</taxon>
        <taxon>malvids</taxon>
        <taxon>Myrtales</taxon>
        <taxon>Lythraceae</taxon>
        <taxon>Trapa</taxon>
    </lineage>
</organism>
<dbReference type="Gene3D" id="1.25.10.10">
    <property type="entry name" value="Leucine-rich Repeat Variant"/>
    <property type="match status" value="1"/>
</dbReference>
<keyword evidence="9" id="KW-1185">Reference proteome</keyword>
<dbReference type="Proteomes" id="UP001345219">
    <property type="component" value="Chromosome 24"/>
</dbReference>
<dbReference type="InterPro" id="IPR036322">
    <property type="entry name" value="WD40_repeat_dom_sf"/>
</dbReference>
<evidence type="ECO:0000256" key="2">
    <source>
        <dbReference type="ARBA" id="ARBA00022737"/>
    </source>
</evidence>
<dbReference type="InterPro" id="IPR016024">
    <property type="entry name" value="ARM-type_fold"/>
</dbReference>
<dbReference type="Pfam" id="PF00400">
    <property type="entry name" value="WD40"/>
    <property type="match status" value="1"/>
</dbReference>
<feature type="domain" description="Putative E3 ubiquitin-protein ligase LIN ARM repeats" evidence="7">
    <location>
        <begin position="471"/>
        <end position="631"/>
    </location>
</feature>
<evidence type="ECO:0008006" key="10">
    <source>
        <dbReference type="Google" id="ProtNLM"/>
    </source>
</evidence>
<dbReference type="EMBL" id="JAXIOK010000005">
    <property type="protein sequence ID" value="KAK4770439.1"/>
    <property type="molecule type" value="Genomic_DNA"/>
</dbReference>
<evidence type="ECO:0000256" key="1">
    <source>
        <dbReference type="ARBA" id="ARBA00022574"/>
    </source>
</evidence>
<dbReference type="InterPro" id="IPR001680">
    <property type="entry name" value="WD40_rpt"/>
</dbReference>
<dbReference type="InterPro" id="IPR056514">
    <property type="entry name" value="ARM_LIN_2nd"/>
</dbReference>
<sequence>MSPLQPNSDPSGPDSIWAVMGAISKSVHGLLRSPGRWNDLKARCVSLLVETRKGPGFLELSERSVISNLYWAIEGIESAMAAKGRTEDRQSMLQESERMLQVPALLEESGTTSGVPNGFLVCISYLYLSVVKWLQMDEWQVAMHFLQALLVEPGLLRGVLAPELCQNLFHCETPQGSDLVRGCAEELDAEEEAMRKLARRYRDQLMYYRVMLYSDKLPAQDGYAFSSRGTDCLPEGHSGFPGDGVSKSSFDSSYEMEKGLFRVFNSELMQFSRVHAVNEDDIEEKNCIEDRYCTKEAEFQAMGDEDKPSITTKRRLQDMLQEPQSDSESSSSGYLSLEDAIQESEAKEAKGMRKSKLSEIINEEYQQADRNQLSKRTSPWPLSGALHHRQSGGDYGISEVNTTSIIPRKLLDPMGDFSSSILKLRDQKQELRLFDQIAATSRRSAPAKRQKNPQGNDCLRECPPKDPHTDLLAIFEKAISRLCFSEGLAKADEEKSVLEITKIYEMLDRKTGVKYTMLKEVILEQLLSAISTSKEERVVRISVSILTTIASGNHLVLQDIKRKGLRLCDLASALKRNIHEAATLIYLIKPTPTEIMTLELLPTLVEVVCSQCHAAKLHKPTPPVASLMIIEVIVTAFDGMANMTHLSVISSPRVLHSLMEVARDSDGEGSIALATIIVKCMQFDGQCRAYISQFTPVAPFLCLLQSKKKRAKFIALEFFHEILCMPRSAAIGLLQRIWKHGRTDLLECLRLCVENLESQHRLFAANLLIQLELLENSPSSRSGLTEAAVRVLLRSMSTEVDQLSSFILSNLGGTFSWTGEPYTIAWLVKKAGLTSPHHRNMIKDVDWEDQSLQDMEVDSWCSKVAKSMILIGRPVFEALGKGLNSKIKQVTRDSLSAAAWLGYEISKSPHDLRHYAGEILIGGLEQFLHPSVDLEERLLACLCIYNYASGKGMQKLIHFSEGVRESLRRLSGISWLAEELHKVADYYLPHKSRISCVHTQILEAGQTYSGPVNALIYYKGLLWSGHSDGSIKVWDIKGQTAALVWDRKEHKKAVTCFSLFDQGERLLSGSSDRTIKVWKMAQRQLECVEVMCVNDPIKQLEVHGKTLFIVSQDHGYGIKVLDSSKIVREICKNRKVKCVSVIQGKLYAGCSNSSIQELTSTNYREREVKAASKRWMLQKRPVTSIFAYKDCVYTIGQGVEVSNIKEWRRKYEVQTKISLEKGASVSAVGVVEDFVYLSSSSNPSVLQVTLLCECFMLQVIRSILWSFESLCKCITKEIPRAIFELQIWLRATQQKVGRVSVGSKITSLLTANDMVICGTEAGLIKGWIPL</sequence>
<dbReference type="SUPFAM" id="SSF48371">
    <property type="entry name" value="ARM repeat"/>
    <property type="match status" value="1"/>
</dbReference>
<evidence type="ECO:0000259" key="6">
    <source>
        <dbReference type="Pfam" id="PF23628"/>
    </source>
</evidence>
<reference evidence="8 9" key="1">
    <citation type="journal article" date="2023" name="Hortic Res">
        <title>Pangenome of water caltrop reveals structural variations and asymmetric subgenome divergence after allopolyploidization.</title>
        <authorList>
            <person name="Zhang X."/>
            <person name="Chen Y."/>
            <person name="Wang L."/>
            <person name="Yuan Y."/>
            <person name="Fang M."/>
            <person name="Shi L."/>
            <person name="Lu R."/>
            <person name="Comes H.P."/>
            <person name="Ma Y."/>
            <person name="Chen Y."/>
            <person name="Huang G."/>
            <person name="Zhou Y."/>
            <person name="Zheng Z."/>
            <person name="Qiu Y."/>
        </authorList>
    </citation>
    <scope>NUCLEOTIDE SEQUENCE [LARGE SCALE GENOMIC DNA]</scope>
    <source>
        <tissue evidence="8">Roots</tissue>
    </source>
</reference>
<gene>
    <name evidence="8" type="ORF">SAY87_030971</name>
</gene>
<feature type="domain" description="Putative E3 ubiquitin-protein ligase LIN N-terminal" evidence="5">
    <location>
        <begin position="18"/>
        <end position="205"/>
    </location>
</feature>
<dbReference type="InterPro" id="IPR019775">
    <property type="entry name" value="WD40_repeat_CS"/>
</dbReference>
<keyword evidence="2" id="KW-0677">Repeat</keyword>
<dbReference type="PANTHER" id="PTHR35549:SF2">
    <property type="entry name" value="TRANSDUCIN_WD40 REPEAT-LIKE SUPERFAMILY PROTEIN"/>
    <property type="match status" value="1"/>
</dbReference>
<dbReference type="Pfam" id="PF23628">
    <property type="entry name" value="ARM_LIN_C"/>
    <property type="match status" value="1"/>
</dbReference>
<feature type="repeat" description="WD" evidence="3">
    <location>
        <begin position="1021"/>
        <end position="1044"/>
    </location>
</feature>
<dbReference type="PROSITE" id="PS50082">
    <property type="entry name" value="WD_REPEATS_2"/>
    <property type="match status" value="2"/>
</dbReference>
<dbReference type="InterPro" id="IPR015943">
    <property type="entry name" value="WD40/YVTN_repeat-like_dom_sf"/>
</dbReference>
<dbReference type="InterPro" id="IPR055566">
    <property type="entry name" value="ARM_LIN"/>
</dbReference>
<evidence type="ECO:0000313" key="9">
    <source>
        <dbReference type="Proteomes" id="UP001345219"/>
    </source>
</evidence>
<feature type="compositionally biased region" description="Low complexity" evidence="4">
    <location>
        <begin position="326"/>
        <end position="336"/>
    </location>
</feature>
<feature type="repeat" description="WD" evidence="3">
    <location>
        <begin position="1047"/>
        <end position="1080"/>
    </location>
</feature>
<dbReference type="InterPro" id="IPR056512">
    <property type="entry name" value="LIN_N"/>
</dbReference>
<proteinExistence type="predicted"/>
<protein>
    <recommendedName>
        <fullName evidence="10">E3 ubiquitin-protein ligase LIN-1</fullName>
    </recommendedName>
</protein>
<evidence type="ECO:0000259" key="5">
    <source>
        <dbReference type="Pfam" id="PF23568"/>
    </source>
</evidence>
<accession>A0AAN7KQB7</accession>
<evidence type="ECO:0000256" key="4">
    <source>
        <dbReference type="SAM" id="MobiDB-lite"/>
    </source>
</evidence>
<keyword evidence="1 3" id="KW-0853">WD repeat</keyword>
<dbReference type="InterPro" id="IPR011989">
    <property type="entry name" value="ARM-like"/>
</dbReference>
<evidence type="ECO:0000256" key="3">
    <source>
        <dbReference type="PROSITE-ProRule" id="PRU00221"/>
    </source>
</evidence>